<sequence>MLIELSYAAYLTASIGMTVWVARTLSSNGEIFLVDCFGHDEKLARSTNHLLVTGFYLVNIGFILLALQLGTEPATGPEAIRFIATKVGLAVLVLGLWHFFNMHLIAKFGRKVGRWLREAAVLNG</sequence>
<feature type="transmembrane region" description="Helical" evidence="1">
    <location>
        <begin position="6"/>
        <end position="26"/>
    </location>
</feature>
<feature type="transmembrane region" description="Helical" evidence="1">
    <location>
        <begin position="79"/>
        <end position="100"/>
    </location>
</feature>
<dbReference type="OrthoDB" id="193443at2"/>
<evidence type="ECO:0000256" key="1">
    <source>
        <dbReference type="SAM" id="Phobius"/>
    </source>
</evidence>
<reference evidence="2 3" key="1">
    <citation type="submission" date="2019-12" db="EMBL/GenBank/DDBJ databases">
        <title>Genomic-based taxomic classification of the family Erythrobacteraceae.</title>
        <authorList>
            <person name="Xu L."/>
        </authorList>
    </citation>
    <scope>NUCLEOTIDE SEQUENCE [LARGE SCALE GENOMIC DNA]</scope>
    <source>
        <strain evidence="2 3">M0322</strain>
    </source>
</reference>
<keyword evidence="1" id="KW-0812">Transmembrane</keyword>
<comment type="caution">
    <text evidence="2">The sequence shown here is derived from an EMBL/GenBank/DDBJ whole genome shotgun (WGS) entry which is preliminary data.</text>
</comment>
<dbReference type="Proteomes" id="UP000466966">
    <property type="component" value="Unassembled WGS sequence"/>
</dbReference>
<dbReference type="EMBL" id="WTYV01000001">
    <property type="protein sequence ID" value="MXO70862.1"/>
    <property type="molecule type" value="Genomic_DNA"/>
</dbReference>
<organism evidence="2 3">
    <name type="scientific">Alteraurantiacibacter buctensis</name>
    <dbReference type="NCBI Taxonomy" id="1503981"/>
    <lineage>
        <taxon>Bacteria</taxon>
        <taxon>Pseudomonadati</taxon>
        <taxon>Pseudomonadota</taxon>
        <taxon>Alphaproteobacteria</taxon>
        <taxon>Sphingomonadales</taxon>
        <taxon>Erythrobacteraceae</taxon>
        <taxon>Alteraurantiacibacter</taxon>
    </lineage>
</organism>
<proteinExistence type="predicted"/>
<dbReference type="RefSeq" id="WP_160770725.1">
    <property type="nucleotide sequence ID" value="NZ_WTYV01000001.1"/>
</dbReference>
<protein>
    <submittedName>
        <fullName evidence="2">Uncharacterized protein</fullName>
    </submittedName>
</protein>
<feature type="transmembrane region" description="Helical" evidence="1">
    <location>
        <begin position="47"/>
        <end position="67"/>
    </location>
</feature>
<keyword evidence="1" id="KW-1133">Transmembrane helix</keyword>
<evidence type="ECO:0000313" key="2">
    <source>
        <dbReference type="EMBL" id="MXO70862.1"/>
    </source>
</evidence>
<keyword evidence="3" id="KW-1185">Reference proteome</keyword>
<keyword evidence="1" id="KW-0472">Membrane</keyword>
<accession>A0A844YUR5</accession>
<evidence type="ECO:0000313" key="3">
    <source>
        <dbReference type="Proteomes" id="UP000466966"/>
    </source>
</evidence>
<dbReference type="AlphaFoldDB" id="A0A844YUR5"/>
<gene>
    <name evidence="2" type="ORF">GRI99_04335</name>
</gene>
<name>A0A844YUR5_9SPHN</name>